<evidence type="ECO:0000256" key="5">
    <source>
        <dbReference type="PROSITE-ProRule" id="PRU01091"/>
    </source>
</evidence>
<feature type="domain" description="OmpR/PhoB-type" evidence="6">
    <location>
        <begin position="3"/>
        <end position="107"/>
    </location>
</feature>
<gene>
    <name evidence="7" type="ORF">GCM10010468_00770</name>
</gene>
<dbReference type="InterPro" id="IPR016032">
    <property type="entry name" value="Sig_transdc_resp-reg_C-effctor"/>
</dbReference>
<dbReference type="PANTHER" id="PTHR35807:SF1">
    <property type="entry name" value="TRANSCRIPTIONAL REGULATOR REDD"/>
    <property type="match status" value="1"/>
</dbReference>
<dbReference type="PROSITE" id="PS51755">
    <property type="entry name" value="OMPR_PHOB"/>
    <property type="match status" value="1"/>
</dbReference>
<dbReference type="PANTHER" id="PTHR35807">
    <property type="entry name" value="TRANSCRIPTIONAL REGULATOR REDD-RELATED"/>
    <property type="match status" value="1"/>
</dbReference>
<evidence type="ECO:0000313" key="8">
    <source>
        <dbReference type="Proteomes" id="UP001501237"/>
    </source>
</evidence>
<name>A0ABP6PVI5_9ACTN</name>
<evidence type="ECO:0000259" key="6">
    <source>
        <dbReference type="PROSITE" id="PS51755"/>
    </source>
</evidence>
<dbReference type="RefSeq" id="WP_344821069.1">
    <property type="nucleotide sequence ID" value="NZ_BAAAUV010000001.1"/>
</dbReference>
<proteinExistence type="inferred from homology"/>
<evidence type="ECO:0000256" key="1">
    <source>
        <dbReference type="ARBA" id="ARBA00005820"/>
    </source>
</evidence>
<dbReference type="Pfam" id="PF00486">
    <property type="entry name" value="Trans_reg_C"/>
    <property type="match status" value="1"/>
</dbReference>
<dbReference type="SMART" id="SM00862">
    <property type="entry name" value="Trans_reg_C"/>
    <property type="match status" value="1"/>
</dbReference>
<protein>
    <recommendedName>
        <fullName evidence="6">OmpR/PhoB-type domain-containing protein</fullName>
    </recommendedName>
</protein>
<feature type="DNA-binding region" description="OmpR/PhoB-type" evidence="5">
    <location>
        <begin position="3"/>
        <end position="107"/>
    </location>
</feature>
<dbReference type="SMART" id="SM01043">
    <property type="entry name" value="BTAD"/>
    <property type="match status" value="1"/>
</dbReference>
<keyword evidence="3 5" id="KW-0238">DNA-binding</keyword>
<dbReference type="InterPro" id="IPR001867">
    <property type="entry name" value="OmpR/PhoB-type_DNA-bd"/>
</dbReference>
<evidence type="ECO:0000256" key="4">
    <source>
        <dbReference type="ARBA" id="ARBA00023163"/>
    </source>
</evidence>
<dbReference type="SUPFAM" id="SSF48452">
    <property type="entry name" value="TPR-like"/>
    <property type="match status" value="1"/>
</dbReference>
<dbReference type="Pfam" id="PF03704">
    <property type="entry name" value="BTAD"/>
    <property type="match status" value="1"/>
</dbReference>
<sequence>MLSEQIRIDLLGTLEVGFTSRMTTGRRSVITAAKLRQMLAMLAANTNTMVSMEQLIDELWPCSPPSSVKTIVQTYVYQVRKLFREAPRSANGTTLLVTRPGGYLLTVPRDNVDVFRFQHLLGRGLTALRLGRPDHASELLREALALWRGPALADVTAGPHLQGLSVYLEEQRLEAVSARIEADLATDRCGELVGELRRLVADHPLNESFHIRLMQALHRSGRRGDALTVYHRLRAVLDRDLGIGPSAEAREVQQEILRSG</sequence>
<dbReference type="Gene3D" id="1.10.10.10">
    <property type="entry name" value="Winged helix-like DNA-binding domain superfamily/Winged helix DNA-binding domain"/>
    <property type="match status" value="1"/>
</dbReference>
<comment type="similarity">
    <text evidence="1">Belongs to the AfsR/DnrI/RedD regulatory family.</text>
</comment>
<evidence type="ECO:0000313" key="7">
    <source>
        <dbReference type="EMBL" id="GAA3192104.1"/>
    </source>
</evidence>
<dbReference type="EMBL" id="BAAAUV010000001">
    <property type="protein sequence ID" value="GAA3192104.1"/>
    <property type="molecule type" value="Genomic_DNA"/>
</dbReference>
<dbReference type="InterPro" id="IPR036388">
    <property type="entry name" value="WH-like_DNA-bd_sf"/>
</dbReference>
<organism evidence="7 8">
    <name type="scientific">Actinocorallia longicatena</name>
    <dbReference type="NCBI Taxonomy" id="111803"/>
    <lineage>
        <taxon>Bacteria</taxon>
        <taxon>Bacillati</taxon>
        <taxon>Actinomycetota</taxon>
        <taxon>Actinomycetes</taxon>
        <taxon>Streptosporangiales</taxon>
        <taxon>Thermomonosporaceae</taxon>
        <taxon>Actinocorallia</taxon>
    </lineage>
</organism>
<dbReference type="InterPro" id="IPR051677">
    <property type="entry name" value="AfsR-DnrI-RedD_regulator"/>
</dbReference>
<comment type="caution">
    <text evidence="7">The sequence shown here is derived from an EMBL/GenBank/DDBJ whole genome shotgun (WGS) entry which is preliminary data.</text>
</comment>
<dbReference type="Proteomes" id="UP001501237">
    <property type="component" value="Unassembled WGS sequence"/>
</dbReference>
<evidence type="ECO:0000256" key="2">
    <source>
        <dbReference type="ARBA" id="ARBA00023015"/>
    </source>
</evidence>
<keyword evidence="4" id="KW-0804">Transcription</keyword>
<accession>A0ABP6PVI5</accession>
<dbReference type="CDD" id="cd15831">
    <property type="entry name" value="BTAD"/>
    <property type="match status" value="1"/>
</dbReference>
<keyword evidence="8" id="KW-1185">Reference proteome</keyword>
<dbReference type="SUPFAM" id="SSF46894">
    <property type="entry name" value="C-terminal effector domain of the bipartite response regulators"/>
    <property type="match status" value="1"/>
</dbReference>
<keyword evidence="2" id="KW-0805">Transcription regulation</keyword>
<dbReference type="Gene3D" id="1.25.40.10">
    <property type="entry name" value="Tetratricopeptide repeat domain"/>
    <property type="match status" value="1"/>
</dbReference>
<dbReference type="InterPro" id="IPR005158">
    <property type="entry name" value="BTAD"/>
</dbReference>
<evidence type="ECO:0000256" key="3">
    <source>
        <dbReference type="ARBA" id="ARBA00023125"/>
    </source>
</evidence>
<reference evidence="8" key="1">
    <citation type="journal article" date="2019" name="Int. J. Syst. Evol. Microbiol.">
        <title>The Global Catalogue of Microorganisms (GCM) 10K type strain sequencing project: providing services to taxonomists for standard genome sequencing and annotation.</title>
        <authorList>
            <consortium name="The Broad Institute Genomics Platform"/>
            <consortium name="The Broad Institute Genome Sequencing Center for Infectious Disease"/>
            <person name="Wu L."/>
            <person name="Ma J."/>
        </authorList>
    </citation>
    <scope>NUCLEOTIDE SEQUENCE [LARGE SCALE GENOMIC DNA]</scope>
    <source>
        <strain evidence="8">JCM 9377</strain>
    </source>
</reference>
<dbReference type="InterPro" id="IPR011990">
    <property type="entry name" value="TPR-like_helical_dom_sf"/>
</dbReference>